<dbReference type="InterPro" id="IPR050557">
    <property type="entry name" value="RTX_toxin/Mannuronan_C5-epim"/>
</dbReference>
<gene>
    <name evidence="3" type="ORF">A2803_04495</name>
</gene>
<name>A0A1F7YWQ4_9BACT</name>
<dbReference type="InterPro" id="IPR011049">
    <property type="entry name" value="Serralysin-like_metalloprot_C"/>
</dbReference>
<keyword evidence="2" id="KW-0964">Secreted</keyword>
<proteinExistence type="predicted"/>
<dbReference type="PANTHER" id="PTHR38340:SF1">
    <property type="entry name" value="S-LAYER PROTEIN"/>
    <property type="match status" value="1"/>
</dbReference>
<evidence type="ECO:0008006" key="5">
    <source>
        <dbReference type="Google" id="ProtNLM"/>
    </source>
</evidence>
<dbReference type="Proteomes" id="UP000178870">
    <property type="component" value="Unassembled WGS sequence"/>
</dbReference>
<evidence type="ECO:0000256" key="1">
    <source>
        <dbReference type="ARBA" id="ARBA00004613"/>
    </source>
</evidence>
<sequence>MASVYQNARASEAYAVNPITVTYDEDSPTDPMFEVTNMLPGDVIEKEFKVKNTGHATVNVEMYGSLTNVLKNFDEILTIEIIELPATSVFAGTLEDFLDHTPFDLGGFAPNAEKTYSVKVKFPSSAGNVYQNAKVVFDIIWQAKFKTDPELPLECSHLEGKIKHVIRGNEHNNYLFGTHHNDLIIGFGGNDHINGKGGDDCIVGNEGNDKLVGGSGMDVLLGGAGNDELFGGTNNDFLDGGPDHDFLKGESGTDTCVGGEAVHSSCEL</sequence>
<dbReference type="SUPFAM" id="SSF51120">
    <property type="entry name" value="beta-Roll"/>
    <property type="match status" value="1"/>
</dbReference>
<accession>A0A1F7YWQ4</accession>
<dbReference type="Pfam" id="PF00353">
    <property type="entry name" value="HemolysinCabind"/>
    <property type="match status" value="2"/>
</dbReference>
<comment type="caution">
    <text evidence="3">The sequence shown here is derived from an EMBL/GenBank/DDBJ whole genome shotgun (WGS) entry which is preliminary data.</text>
</comment>
<dbReference type="InterPro" id="IPR001343">
    <property type="entry name" value="Hemolysn_Ca-bd"/>
</dbReference>
<organism evidence="3 4">
    <name type="scientific">Candidatus Woesebacteria bacterium RIFCSPHIGHO2_01_FULL_44_21</name>
    <dbReference type="NCBI Taxonomy" id="1802503"/>
    <lineage>
        <taxon>Bacteria</taxon>
        <taxon>Candidatus Woeseibacteriota</taxon>
    </lineage>
</organism>
<dbReference type="AlphaFoldDB" id="A0A1F7YWQ4"/>
<evidence type="ECO:0000313" key="4">
    <source>
        <dbReference type="Proteomes" id="UP000178870"/>
    </source>
</evidence>
<evidence type="ECO:0000313" key="3">
    <source>
        <dbReference type="EMBL" id="OGM31660.1"/>
    </source>
</evidence>
<dbReference type="GO" id="GO:0005576">
    <property type="term" value="C:extracellular region"/>
    <property type="evidence" value="ECO:0007669"/>
    <property type="project" value="UniProtKB-SubCell"/>
</dbReference>
<reference evidence="3 4" key="1">
    <citation type="journal article" date="2016" name="Nat. Commun.">
        <title>Thousands of microbial genomes shed light on interconnected biogeochemical processes in an aquifer system.</title>
        <authorList>
            <person name="Anantharaman K."/>
            <person name="Brown C.T."/>
            <person name="Hug L.A."/>
            <person name="Sharon I."/>
            <person name="Castelle C.J."/>
            <person name="Probst A.J."/>
            <person name="Thomas B.C."/>
            <person name="Singh A."/>
            <person name="Wilkins M.J."/>
            <person name="Karaoz U."/>
            <person name="Brodie E.L."/>
            <person name="Williams K.H."/>
            <person name="Hubbard S.S."/>
            <person name="Banfield J.F."/>
        </authorList>
    </citation>
    <scope>NUCLEOTIDE SEQUENCE [LARGE SCALE GENOMIC DNA]</scope>
</reference>
<dbReference type="GO" id="GO:0005509">
    <property type="term" value="F:calcium ion binding"/>
    <property type="evidence" value="ECO:0007669"/>
    <property type="project" value="InterPro"/>
</dbReference>
<dbReference type="PANTHER" id="PTHR38340">
    <property type="entry name" value="S-LAYER PROTEIN"/>
    <property type="match status" value="1"/>
</dbReference>
<evidence type="ECO:0000256" key="2">
    <source>
        <dbReference type="ARBA" id="ARBA00022525"/>
    </source>
</evidence>
<dbReference type="PRINTS" id="PR00313">
    <property type="entry name" value="CABNDNGRPT"/>
</dbReference>
<comment type="subcellular location">
    <subcellularLocation>
        <location evidence="1">Secreted</location>
    </subcellularLocation>
</comment>
<dbReference type="InterPro" id="IPR018511">
    <property type="entry name" value="Hemolysin-typ_Ca-bd_CS"/>
</dbReference>
<dbReference type="PROSITE" id="PS00330">
    <property type="entry name" value="HEMOLYSIN_CALCIUM"/>
    <property type="match status" value="3"/>
</dbReference>
<protein>
    <recommendedName>
        <fullName evidence="5">DUF11 domain-containing protein</fullName>
    </recommendedName>
</protein>
<dbReference type="EMBL" id="MGGP01000022">
    <property type="protein sequence ID" value="OGM31660.1"/>
    <property type="molecule type" value="Genomic_DNA"/>
</dbReference>
<dbReference type="Gene3D" id="2.150.10.10">
    <property type="entry name" value="Serralysin-like metalloprotease, C-terminal"/>
    <property type="match status" value="1"/>
</dbReference>